<protein>
    <submittedName>
        <fullName evidence="1">Uncharacterized protein</fullName>
    </submittedName>
</protein>
<dbReference type="EMBL" id="ATBE01000351">
    <property type="protein sequence ID" value="EQC93900.1"/>
    <property type="molecule type" value="Genomic_DNA"/>
</dbReference>
<reference evidence="1 2" key="1">
    <citation type="journal article" date="2013" name="ISME J.">
        <title>Multifactorial diversity sustains microbial community stability.</title>
        <authorList>
            <person name="Erkus O."/>
            <person name="de Jager V.C."/>
            <person name="Spus M."/>
            <person name="van Alen-Boerrigter I.J."/>
            <person name="van Rijswijck I.M."/>
            <person name="Hazelwood L."/>
            <person name="Janssen P.W."/>
            <person name="van Hijum S.A."/>
            <person name="Kleerebezem M."/>
            <person name="Smid E.J."/>
        </authorList>
    </citation>
    <scope>NUCLEOTIDE SEQUENCE [LARGE SCALE GENOMIC DNA]</scope>
    <source>
        <strain evidence="1 2">TIFN3</strain>
    </source>
</reference>
<proteinExistence type="predicted"/>
<organism evidence="1 2">
    <name type="scientific">Lactococcus cremoris subsp. cremoris TIFN3</name>
    <dbReference type="NCBI Taxonomy" id="1234873"/>
    <lineage>
        <taxon>Bacteria</taxon>
        <taxon>Bacillati</taxon>
        <taxon>Bacillota</taxon>
        <taxon>Bacilli</taxon>
        <taxon>Lactobacillales</taxon>
        <taxon>Streptococcaceae</taxon>
        <taxon>Lactococcus</taxon>
        <taxon>Lactococcus cremoris subsp. cremoris</taxon>
    </lineage>
</organism>
<evidence type="ECO:0000313" key="1">
    <source>
        <dbReference type="EMBL" id="EQC93900.1"/>
    </source>
</evidence>
<gene>
    <name evidence="1" type="ORF">LLT3_07040</name>
</gene>
<dbReference type="Proteomes" id="UP000015664">
    <property type="component" value="Unassembled WGS sequence"/>
</dbReference>
<comment type="caution">
    <text evidence="1">The sequence shown here is derived from an EMBL/GenBank/DDBJ whole genome shotgun (WGS) entry which is preliminary data.</text>
</comment>
<dbReference type="AlphaFoldDB" id="T0V6U0"/>
<name>T0V6U0_LACLC</name>
<accession>T0V6U0</accession>
<evidence type="ECO:0000313" key="2">
    <source>
        <dbReference type="Proteomes" id="UP000015664"/>
    </source>
</evidence>
<sequence length="29" mass="3438">MTILVQESSKVTQNQSDGKIRNRFLYFAY</sequence>